<evidence type="ECO:0000256" key="4">
    <source>
        <dbReference type="ARBA" id="ARBA00022989"/>
    </source>
</evidence>
<keyword evidence="5" id="KW-0406">Ion transport</keyword>
<dbReference type="Gene3D" id="1.10.3080.10">
    <property type="entry name" value="Clc chloride channel"/>
    <property type="match status" value="1"/>
</dbReference>
<dbReference type="EMBL" id="JACHXY010000003">
    <property type="protein sequence ID" value="MBB3159185.1"/>
    <property type="molecule type" value="Genomic_DNA"/>
</dbReference>
<evidence type="ECO:0000256" key="5">
    <source>
        <dbReference type="ARBA" id="ARBA00023065"/>
    </source>
</evidence>
<keyword evidence="7" id="KW-0869">Chloride channel</keyword>
<dbReference type="Pfam" id="PF00654">
    <property type="entry name" value="Voltage_CLC"/>
    <property type="match status" value="1"/>
</dbReference>
<dbReference type="PANTHER" id="PTHR43427:SF6">
    <property type="entry name" value="CHLORIDE CHANNEL PROTEIN CLC-E"/>
    <property type="match status" value="1"/>
</dbReference>
<evidence type="ECO:0000313" key="12">
    <source>
        <dbReference type="Proteomes" id="UP000543579"/>
    </source>
</evidence>
<dbReference type="RefSeq" id="WP_183420568.1">
    <property type="nucleotide sequence ID" value="NZ_JACHXY010000003.1"/>
</dbReference>
<sequence>MPTTGAPIEIARARRQHDTRVGYRERVTATTPLRSRRRGLGSLLRLGAATALVGVGAGLAVLLLVWTVHSLEHLVWGHEEGPFLDGVAFPDPWWLPIATVGGAGVVVATGWYLLRRFGRRLATVEQGVDGAPMPWWETLVDSVLQVGSVAMGASIGKEVAPRELSAMAGSKIVRWFRLDARWCRILIAAAAGAGLAAVYNVPLGGALFAIEILLAQFSVGAAVVALAASSIATLVARPLVGDGSLYSVASVEVNASLIVAAILIGPLMGWGASSFSAVTKTLARFRPEGWRLLVVLPVAFAAVGALGAVFPLILGNGRALAAVGFDLSQPALLLVALAAMKYVATSVSLGAGAIGGTLQPSVAIGAALGAAAAAGWGFVWPGADGTALAIVAAAAFLASTMRAPFTAIALVIEFTDTGFTLLVPIFLAVAGALAASRLTSRESLRRFAPIDPARA</sequence>
<feature type="transmembrane region" description="Helical" evidence="10">
    <location>
        <begin position="290"/>
        <end position="310"/>
    </location>
</feature>
<dbReference type="Proteomes" id="UP000543579">
    <property type="component" value="Unassembled WGS sequence"/>
</dbReference>
<name>A0A7W5CK52_9MICO</name>
<keyword evidence="3 10" id="KW-0812">Transmembrane</keyword>
<dbReference type="SUPFAM" id="SSF81340">
    <property type="entry name" value="Clc chloride channel"/>
    <property type="match status" value="1"/>
</dbReference>
<feature type="transmembrane region" description="Helical" evidence="10">
    <location>
        <begin position="418"/>
        <end position="436"/>
    </location>
</feature>
<dbReference type="PANTHER" id="PTHR43427">
    <property type="entry name" value="CHLORIDE CHANNEL PROTEIN CLC-E"/>
    <property type="match status" value="1"/>
</dbReference>
<evidence type="ECO:0000256" key="3">
    <source>
        <dbReference type="ARBA" id="ARBA00022692"/>
    </source>
</evidence>
<dbReference type="InterPro" id="IPR014743">
    <property type="entry name" value="Cl-channel_core"/>
</dbReference>
<gene>
    <name evidence="11" type="ORF">FHS07_002903</name>
</gene>
<proteinExistence type="predicted"/>
<evidence type="ECO:0000256" key="6">
    <source>
        <dbReference type="ARBA" id="ARBA00023136"/>
    </source>
</evidence>
<keyword evidence="8" id="KW-0868">Chloride</keyword>
<comment type="subcellular location">
    <subcellularLocation>
        <location evidence="1">Membrane</location>
        <topology evidence="1">Multi-pass membrane protein</topology>
    </subcellularLocation>
</comment>
<dbReference type="GO" id="GO:0034707">
    <property type="term" value="C:chloride channel complex"/>
    <property type="evidence" value="ECO:0007669"/>
    <property type="project" value="UniProtKB-KW"/>
</dbReference>
<organism evidence="11 12">
    <name type="scientific">Microbacterium proteolyticum</name>
    <dbReference type="NCBI Taxonomy" id="1572644"/>
    <lineage>
        <taxon>Bacteria</taxon>
        <taxon>Bacillati</taxon>
        <taxon>Actinomycetota</taxon>
        <taxon>Actinomycetes</taxon>
        <taxon>Micrococcales</taxon>
        <taxon>Microbacteriaceae</taxon>
        <taxon>Microbacterium</taxon>
    </lineage>
</organism>
<reference evidence="11 12" key="1">
    <citation type="submission" date="2020-08" db="EMBL/GenBank/DDBJ databases">
        <title>Genomic Encyclopedia of Type Strains, Phase III (KMG-III): the genomes of soil and plant-associated and newly described type strains.</title>
        <authorList>
            <person name="Whitman W."/>
        </authorList>
    </citation>
    <scope>NUCLEOTIDE SEQUENCE [LARGE SCALE GENOMIC DNA]</scope>
    <source>
        <strain evidence="11 12">CECT 8356</strain>
    </source>
</reference>
<accession>A0A7W5CK52</accession>
<feature type="transmembrane region" description="Helical" evidence="10">
    <location>
        <begin position="182"/>
        <end position="201"/>
    </location>
</feature>
<evidence type="ECO:0000256" key="1">
    <source>
        <dbReference type="ARBA" id="ARBA00004141"/>
    </source>
</evidence>
<dbReference type="InterPro" id="IPR050368">
    <property type="entry name" value="ClC-type_chloride_channel"/>
</dbReference>
<keyword evidence="4 10" id="KW-1133">Transmembrane helix</keyword>
<feature type="transmembrane region" description="Helical" evidence="10">
    <location>
        <begin position="361"/>
        <end position="380"/>
    </location>
</feature>
<feature type="transmembrane region" description="Helical" evidence="10">
    <location>
        <begin position="387"/>
        <end position="412"/>
    </location>
</feature>
<evidence type="ECO:0000256" key="8">
    <source>
        <dbReference type="ARBA" id="ARBA00023214"/>
    </source>
</evidence>
<evidence type="ECO:0000256" key="2">
    <source>
        <dbReference type="ARBA" id="ARBA00022448"/>
    </source>
</evidence>
<feature type="transmembrane region" description="Helical" evidence="10">
    <location>
        <begin position="43"/>
        <end position="66"/>
    </location>
</feature>
<evidence type="ECO:0000256" key="7">
    <source>
        <dbReference type="ARBA" id="ARBA00023173"/>
    </source>
</evidence>
<evidence type="ECO:0000313" key="11">
    <source>
        <dbReference type="EMBL" id="MBB3159185.1"/>
    </source>
</evidence>
<protein>
    <submittedName>
        <fullName evidence="11">CIC family chloride channel protein</fullName>
    </submittedName>
</protein>
<feature type="transmembrane region" description="Helical" evidence="10">
    <location>
        <begin position="248"/>
        <end position="270"/>
    </location>
</feature>
<dbReference type="PRINTS" id="PR00762">
    <property type="entry name" value="CLCHANNEL"/>
</dbReference>
<feature type="transmembrane region" description="Helical" evidence="10">
    <location>
        <begin position="331"/>
        <end position="355"/>
    </location>
</feature>
<keyword evidence="2" id="KW-0813">Transport</keyword>
<evidence type="ECO:0000256" key="10">
    <source>
        <dbReference type="SAM" id="Phobius"/>
    </source>
</evidence>
<dbReference type="GO" id="GO:0005254">
    <property type="term" value="F:chloride channel activity"/>
    <property type="evidence" value="ECO:0007669"/>
    <property type="project" value="UniProtKB-KW"/>
</dbReference>
<evidence type="ECO:0000256" key="9">
    <source>
        <dbReference type="ARBA" id="ARBA00023303"/>
    </source>
</evidence>
<comment type="caution">
    <text evidence="11">The sequence shown here is derived from an EMBL/GenBank/DDBJ whole genome shotgun (WGS) entry which is preliminary data.</text>
</comment>
<dbReference type="AlphaFoldDB" id="A0A7W5CK52"/>
<feature type="transmembrane region" description="Helical" evidence="10">
    <location>
        <begin position="93"/>
        <end position="114"/>
    </location>
</feature>
<feature type="transmembrane region" description="Helical" evidence="10">
    <location>
        <begin position="213"/>
        <end position="236"/>
    </location>
</feature>
<keyword evidence="6 10" id="KW-0472">Membrane</keyword>
<keyword evidence="9" id="KW-0407">Ion channel</keyword>
<dbReference type="InterPro" id="IPR001807">
    <property type="entry name" value="ClC"/>
</dbReference>